<dbReference type="Pfam" id="PF16197">
    <property type="entry name" value="KAsynt_C_assoc"/>
    <property type="match status" value="1"/>
</dbReference>
<dbReference type="InterPro" id="IPR032821">
    <property type="entry name" value="PKS_assoc"/>
</dbReference>
<reference evidence="3" key="2">
    <citation type="journal article" date="2015" name="Fungal Biol.">
        <title>Phylogenetic diversity of culturable endophytic fungi in Dongxiang wild rice (Oryza rufipogon Griff), detection of polyketide synthase gene and their antagonistic activity analysis.</title>
        <authorList>
            <person name="Wang Y."/>
            <person name="Gao B.L."/>
            <person name="Li X.X."/>
            <person name="Zhang Z.B."/>
            <person name="Yan R.M."/>
            <person name="Yang H.L."/>
            <person name="Zhu D."/>
        </authorList>
    </citation>
    <scope>NUCLEOTIDE SEQUENCE</scope>
    <source>
        <strain evidence="3">DX-FOL1</strain>
    </source>
</reference>
<dbReference type="Gene3D" id="3.30.70.3290">
    <property type="match status" value="1"/>
</dbReference>
<name>W6A2E3_9EURO</name>
<reference evidence="3" key="1">
    <citation type="submission" date="2013-11" db="EMBL/GenBank/DDBJ databases">
        <title>Diversity, and polyketide synthase (PKS), non-ribosomal peptide synthase (NRPS) genes of endophytic fungi in the Dongxiang wild rice (Oryza rufipogon Griff.).</title>
        <authorList>
            <person name="Gao L.B.O."/>
        </authorList>
    </citation>
    <scope>NUCLEOTIDE SEQUENCE</scope>
    <source>
        <strain evidence="3">DX-FOL1</strain>
    </source>
</reference>
<dbReference type="EMBL" id="KF877723">
    <property type="protein sequence ID" value="AHI50027.1"/>
    <property type="molecule type" value="Genomic_DNA"/>
</dbReference>
<dbReference type="InterPro" id="IPR016039">
    <property type="entry name" value="Thiolase-like"/>
</dbReference>
<dbReference type="GO" id="GO:0006633">
    <property type="term" value="P:fatty acid biosynthetic process"/>
    <property type="evidence" value="ECO:0007669"/>
    <property type="project" value="TreeGrafter"/>
</dbReference>
<protein>
    <submittedName>
        <fullName evidence="3">Polyketide synthase</fullName>
    </submittedName>
</protein>
<organism evidence="3">
    <name type="scientific">Penicillium citreonigrum</name>
    <dbReference type="NCBI Taxonomy" id="69768"/>
    <lineage>
        <taxon>Eukaryota</taxon>
        <taxon>Fungi</taxon>
        <taxon>Dikarya</taxon>
        <taxon>Ascomycota</taxon>
        <taxon>Pezizomycotina</taxon>
        <taxon>Eurotiomycetes</taxon>
        <taxon>Eurotiomycetidae</taxon>
        <taxon>Eurotiales</taxon>
        <taxon>Aspergillaceae</taxon>
        <taxon>Penicillium</taxon>
    </lineage>
</organism>
<dbReference type="AlphaFoldDB" id="W6A2E3"/>
<dbReference type="PANTHER" id="PTHR43775">
    <property type="entry name" value="FATTY ACID SYNTHASE"/>
    <property type="match status" value="1"/>
</dbReference>
<sequence>MLERSFVLPNHDFKSPNPKIPWKEWNLKIPPMQRPFPRGKKYVSVNNFGFGGTNGHVVLETAPFREKEELTEKELDKQPKLIVFSANDKTSLQAILKNSVIYLERRPEVFEGALMRNIAYTLGQRRSLLPWRATMHARESLS</sequence>
<evidence type="ECO:0000259" key="2">
    <source>
        <dbReference type="Pfam" id="PF16197"/>
    </source>
</evidence>
<feature type="domain" description="Polyketide synthase C-terminal extension" evidence="2">
    <location>
        <begin position="16"/>
        <end position="107"/>
    </location>
</feature>
<keyword evidence="1" id="KW-0808">Transferase</keyword>
<dbReference type="Gene3D" id="3.40.47.10">
    <property type="match status" value="1"/>
</dbReference>
<dbReference type="SUPFAM" id="SSF53901">
    <property type="entry name" value="Thiolase-like"/>
    <property type="match status" value="1"/>
</dbReference>
<dbReference type="InterPro" id="IPR050091">
    <property type="entry name" value="PKS_NRPS_Biosynth_Enz"/>
</dbReference>
<dbReference type="PANTHER" id="PTHR43775:SF13">
    <property type="entry name" value="POLYKETIDE SYNTHASE 1"/>
    <property type="match status" value="1"/>
</dbReference>
<evidence type="ECO:0000313" key="3">
    <source>
        <dbReference type="EMBL" id="AHI50027.1"/>
    </source>
</evidence>
<dbReference type="GO" id="GO:0044550">
    <property type="term" value="P:secondary metabolite biosynthetic process"/>
    <property type="evidence" value="ECO:0007669"/>
    <property type="project" value="TreeGrafter"/>
</dbReference>
<evidence type="ECO:0000256" key="1">
    <source>
        <dbReference type="ARBA" id="ARBA00022679"/>
    </source>
</evidence>
<dbReference type="GO" id="GO:0004312">
    <property type="term" value="F:fatty acid synthase activity"/>
    <property type="evidence" value="ECO:0007669"/>
    <property type="project" value="TreeGrafter"/>
</dbReference>
<proteinExistence type="predicted"/>
<accession>W6A2E3</accession>